<dbReference type="Pfam" id="PF10438">
    <property type="entry name" value="Cyc-maltodext_C"/>
    <property type="match status" value="1"/>
</dbReference>
<feature type="signal peptide" evidence="3">
    <location>
        <begin position="1"/>
        <end position="21"/>
    </location>
</feature>
<dbReference type="Gene3D" id="2.60.40.1180">
    <property type="entry name" value="Golgi alpha-mannosidase II"/>
    <property type="match status" value="1"/>
</dbReference>
<evidence type="ECO:0000256" key="2">
    <source>
        <dbReference type="ARBA" id="ARBA00023295"/>
    </source>
</evidence>
<dbReference type="SMART" id="SM00642">
    <property type="entry name" value="Aamy"/>
    <property type="match status" value="1"/>
</dbReference>
<dbReference type="InterPro" id="IPR015171">
    <property type="entry name" value="Cyc-maltodext_N"/>
</dbReference>
<evidence type="ECO:0000259" key="4">
    <source>
        <dbReference type="SMART" id="SM00642"/>
    </source>
</evidence>
<dbReference type="InterPro" id="IPR019492">
    <property type="entry name" value="Cyclo-malto-dextrinase_C"/>
</dbReference>
<accession>A0A1G6HU56</accession>
<dbReference type="CDD" id="cd11340">
    <property type="entry name" value="AmyAc_bac_CMD_like_3"/>
    <property type="match status" value="1"/>
</dbReference>
<gene>
    <name evidence="5" type="ORF">SAMN05216323_101327</name>
</gene>
<dbReference type="Gene3D" id="2.60.40.10">
    <property type="entry name" value="Immunoglobulins"/>
    <property type="match status" value="1"/>
</dbReference>
<dbReference type="PANTHER" id="PTHR10357">
    <property type="entry name" value="ALPHA-AMYLASE FAMILY MEMBER"/>
    <property type="match status" value="1"/>
</dbReference>
<sequence length="617" mass="70371">MTKKSFLLFSLVVLSMASLFAQKPERIDPPFWWTGMKDGSLQLVIYGKGIATTSASISYPGVSVRKEVKPENPNYIFLYLGIMPEAKPGMLKISFTKNGKQVSSVTYELKARIEGSAERKGFSSEDVVYLIMPDRFANGDLKNDKLPNYKDTVDRKDQYARHGGDIKGIEKNIDYIKNLGVTAVWFNPMDENNMDNSSYHGYAITDYYKTDSRFGSNADYKGMVDKFHSNGIKVIKDMVFNHCGSQHWWIKDLPSKDWLNQWPEYTNSSFRAASISDPHAAKSDIKKMANGWFVPSMPDLNQRNPLLADYLVQNSIWWIEFSGIDGIRMDTHPYPDADFMSIWGQKLMLEYPNLNIVGEVWMNQPAWVSYWQMNSPTARGYNSNLPTVMDFPLMGAIEKAFDEPASWDTGLIRLYDIISQDFLYANTNNIMVFADNHDLSRLFKTNEAVDINKYKMVMTFLLTTRGIPQFYYGNEILMAADKANGDGNLRKDFPGGWPSDTANAFLPEGRTQIQNEAYTFFSKLAKWRKESPALTKGSLIQFVPEENVYVYFRVHAQQTVMVVLNASDKDVELGMKRFNEVLNNTAKGFDILKKETLDITKTVMLPARSSKVILLEN</sequence>
<dbReference type="RefSeq" id="WP_244500663.1">
    <property type="nucleotide sequence ID" value="NZ_FMYP01000013.1"/>
</dbReference>
<proteinExistence type="predicted"/>
<dbReference type="Pfam" id="PF00128">
    <property type="entry name" value="Alpha-amylase"/>
    <property type="match status" value="1"/>
</dbReference>
<feature type="chain" id="PRO_5011706515" evidence="3">
    <location>
        <begin position="22"/>
        <end position="617"/>
    </location>
</feature>
<dbReference type="EMBL" id="FMYP01000013">
    <property type="protein sequence ID" value="SDB97762.1"/>
    <property type="molecule type" value="Genomic_DNA"/>
</dbReference>
<dbReference type="Gene3D" id="3.20.20.80">
    <property type="entry name" value="Glycosidases"/>
    <property type="match status" value="1"/>
</dbReference>
<dbReference type="GO" id="GO:0005975">
    <property type="term" value="P:carbohydrate metabolic process"/>
    <property type="evidence" value="ECO:0007669"/>
    <property type="project" value="InterPro"/>
</dbReference>
<dbReference type="AlphaFoldDB" id="A0A1G6HU56"/>
<keyword evidence="6" id="KW-1185">Reference proteome</keyword>
<dbReference type="PANTHER" id="PTHR10357:SF210">
    <property type="entry name" value="MALTODEXTRIN GLUCOSIDASE"/>
    <property type="match status" value="1"/>
</dbReference>
<dbReference type="Pfam" id="PF09087">
    <property type="entry name" value="Cyc-maltodext_N"/>
    <property type="match status" value="1"/>
</dbReference>
<dbReference type="InterPro" id="IPR013783">
    <property type="entry name" value="Ig-like_fold"/>
</dbReference>
<dbReference type="GO" id="GO:0016798">
    <property type="term" value="F:hydrolase activity, acting on glycosyl bonds"/>
    <property type="evidence" value="ECO:0007669"/>
    <property type="project" value="UniProtKB-KW"/>
</dbReference>
<dbReference type="SUPFAM" id="SSF51011">
    <property type="entry name" value="Glycosyl hydrolase domain"/>
    <property type="match status" value="1"/>
</dbReference>
<dbReference type="Proteomes" id="UP000199452">
    <property type="component" value="Unassembled WGS sequence"/>
</dbReference>
<keyword evidence="2 5" id="KW-0326">Glycosidase</keyword>
<dbReference type="SUPFAM" id="SSF51445">
    <property type="entry name" value="(Trans)glycosidases"/>
    <property type="match status" value="1"/>
</dbReference>
<dbReference type="STRING" id="1640674.SAMN05216323_101327"/>
<evidence type="ECO:0000256" key="3">
    <source>
        <dbReference type="SAM" id="SignalP"/>
    </source>
</evidence>
<dbReference type="InterPro" id="IPR013780">
    <property type="entry name" value="Glyco_hydro_b"/>
</dbReference>
<organism evidence="5 6">
    <name type="scientific">Williamwhitmania taraxaci</name>
    <dbReference type="NCBI Taxonomy" id="1640674"/>
    <lineage>
        <taxon>Bacteria</taxon>
        <taxon>Pseudomonadati</taxon>
        <taxon>Bacteroidota</taxon>
        <taxon>Bacteroidia</taxon>
        <taxon>Bacteroidales</taxon>
        <taxon>Williamwhitmaniaceae</taxon>
        <taxon>Williamwhitmania</taxon>
    </lineage>
</organism>
<evidence type="ECO:0000256" key="1">
    <source>
        <dbReference type="ARBA" id="ARBA00022801"/>
    </source>
</evidence>
<dbReference type="SUPFAM" id="SSF81296">
    <property type="entry name" value="E set domains"/>
    <property type="match status" value="1"/>
</dbReference>
<keyword evidence="1" id="KW-0378">Hydrolase</keyword>
<reference evidence="5 6" key="1">
    <citation type="submission" date="2016-09" db="EMBL/GenBank/DDBJ databases">
        <authorList>
            <person name="Capua I."/>
            <person name="De Benedictis P."/>
            <person name="Joannis T."/>
            <person name="Lombin L.H."/>
            <person name="Cattoli G."/>
        </authorList>
    </citation>
    <scope>NUCLEOTIDE SEQUENCE [LARGE SCALE GENOMIC DNA]</scope>
    <source>
        <strain evidence="5 6">A7P-90m</strain>
    </source>
</reference>
<name>A0A1G6HU56_9BACT</name>
<feature type="domain" description="Glycosyl hydrolase family 13 catalytic" evidence="4">
    <location>
        <begin position="130"/>
        <end position="528"/>
    </location>
</feature>
<evidence type="ECO:0000313" key="6">
    <source>
        <dbReference type="Proteomes" id="UP000199452"/>
    </source>
</evidence>
<evidence type="ECO:0000313" key="5">
    <source>
        <dbReference type="EMBL" id="SDB97762.1"/>
    </source>
</evidence>
<dbReference type="InterPro" id="IPR017853">
    <property type="entry name" value="GH"/>
</dbReference>
<protein>
    <submittedName>
        <fullName evidence="5">Glycosidase</fullName>
    </submittedName>
</protein>
<dbReference type="InterPro" id="IPR006047">
    <property type="entry name" value="GH13_cat_dom"/>
</dbReference>
<keyword evidence="3" id="KW-0732">Signal</keyword>
<dbReference type="InterPro" id="IPR014756">
    <property type="entry name" value="Ig_E-set"/>
</dbReference>